<evidence type="ECO:0000313" key="7">
    <source>
        <dbReference type="Proteomes" id="UP000663444"/>
    </source>
</evidence>
<dbReference type="GO" id="GO:0005737">
    <property type="term" value="C:cytoplasm"/>
    <property type="evidence" value="ECO:0007669"/>
    <property type="project" value="UniProtKB-SubCell"/>
</dbReference>
<dbReference type="HAMAP" id="MF_00710">
    <property type="entry name" value="Malonate_deCO2ase_dsu"/>
    <property type="match status" value="1"/>
</dbReference>
<evidence type="ECO:0000313" key="6">
    <source>
        <dbReference type="EMBL" id="QRJ64196.1"/>
    </source>
</evidence>
<evidence type="ECO:0000256" key="3">
    <source>
        <dbReference type="ARBA" id="ARBA00022553"/>
    </source>
</evidence>
<dbReference type="InterPro" id="IPR023439">
    <property type="entry name" value="Mal_deCO2ase/Cit_lyase_ACP"/>
</dbReference>
<feature type="modified residue" description="O-(phosphoribosyl dephospho-coenzyme A)serine" evidence="5">
    <location>
        <position position="27"/>
    </location>
</feature>
<evidence type="ECO:0000256" key="1">
    <source>
        <dbReference type="ARBA" id="ARBA00004496"/>
    </source>
</evidence>
<dbReference type="RefSeq" id="WP_203387738.1">
    <property type="nucleotide sequence ID" value="NZ_CP064781.1"/>
</dbReference>
<keyword evidence="7" id="KW-1185">Reference proteome</keyword>
<organism evidence="6 7">
    <name type="scientific">Azospira restricta</name>
    <dbReference type="NCBI Taxonomy" id="404405"/>
    <lineage>
        <taxon>Bacteria</taxon>
        <taxon>Pseudomonadati</taxon>
        <taxon>Pseudomonadota</taxon>
        <taxon>Betaproteobacteria</taxon>
        <taxon>Rhodocyclales</taxon>
        <taxon>Rhodocyclaceae</taxon>
        <taxon>Azospira</taxon>
    </lineage>
</organism>
<proteinExistence type="inferred from homology"/>
<dbReference type="EMBL" id="CP064781">
    <property type="protein sequence ID" value="QRJ64196.1"/>
    <property type="molecule type" value="Genomic_DNA"/>
</dbReference>
<keyword evidence="2" id="KW-0963">Cytoplasm</keyword>
<sequence>MEHLDYELPSRPQPRRREALLVGVVGSGNCELLLEAGAPADHCRLRVNTSAHGFAPIWSAVLADFAARSAAGGLTIEINDVGATPAVVSLRLDQAIEAWEESAHG</sequence>
<comment type="PTM">
    <text evidence="5">Covalently binds the prosthetic group of malonate decarboxylase.</text>
</comment>
<dbReference type="InterPro" id="IPR009662">
    <property type="entry name" value="Malonate_deCO2ase_dsu"/>
</dbReference>
<dbReference type="KEGG" id="ares:IWH25_02230"/>
<comment type="subcellular location">
    <subcellularLocation>
        <location evidence="1">Cytoplasm</location>
    </subcellularLocation>
</comment>
<reference evidence="6" key="1">
    <citation type="submission" date="2020-11" db="EMBL/GenBank/DDBJ databases">
        <title>Azospira restricta DSM 18626 genome sequence.</title>
        <authorList>
            <person name="Moe W.M."/>
        </authorList>
    </citation>
    <scope>NUCLEOTIDE SEQUENCE</scope>
    <source>
        <strain evidence="6">DSM 18626</strain>
    </source>
</reference>
<gene>
    <name evidence="6" type="primary">mdcC</name>
    <name evidence="6" type="ORF">IWH25_02230</name>
</gene>
<evidence type="ECO:0000256" key="4">
    <source>
        <dbReference type="NCBIfam" id="TIGR03130"/>
    </source>
</evidence>
<evidence type="ECO:0000256" key="2">
    <source>
        <dbReference type="ARBA" id="ARBA00022490"/>
    </source>
</evidence>
<dbReference type="Pfam" id="PF06857">
    <property type="entry name" value="ACP"/>
    <property type="match status" value="1"/>
</dbReference>
<dbReference type="NCBIfam" id="TIGR03130">
    <property type="entry name" value="malonate_delta"/>
    <property type="match status" value="1"/>
</dbReference>
<name>A0A974SPS2_9RHOO</name>
<protein>
    <recommendedName>
        <fullName evidence="4">Malonate decarboxylase acyl carrier protein</fullName>
    </recommendedName>
</protein>
<keyword evidence="3 5" id="KW-0597">Phosphoprotein</keyword>
<evidence type="ECO:0000256" key="5">
    <source>
        <dbReference type="PIRSR" id="PIRSR609662-50"/>
    </source>
</evidence>
<dbReference type="Proteomes" id="UP000663444">
    <property type="component" value="Chromosome"/>
</dbReference>
<accession>A0A974SPS2</accession>
<dbReference type="AlphaFoldDB" id="A0A974SPS2"/>